<feature type="domain" description="Histidine kinase" evidence="7">
    <location>
        <begin position="144"/>
        <end position="361"/>
    </location>
</feature>
<dbReference type="STRING" id="1908236.BEN48_17510"/>
<dbReference type="PANTHER" id="PTHR43711:SF1">
    <property type="entry name" value="HISTIDINE KINASE 1"/>
    <property type="match status" value="1"/>
</dbReference>
<dbReference type="SUPFAM" id="SSF47384">
    <property type="entry name" value="Homodimeric domain of signal transducing histidine kinase"/>
    <property type="match status" value="1"/>
</dbReference>
<dbReference type="Gene3D" id="3.30.450.20">
    <property type="entry name" value="PAS domain"/>
    <property type="match status" value="1"/>
</dbReference>
<dbReference type="InterPro" id="IPR050736">
    <property type="entry name" value="Sensor_HK_Regulatory"/>
</dbReference>
<name>A0A1G1SW04_9BACT</name>
<dbReference type="PANTHER" id="PTHR43711">
    <property type="entry name" value="TWO-COMPONENT HISTIDINE KINASE"/>
    <property type="match status" value="1"/>
</dbReference>
<sequence length="361" mass="40546">MLDQTEVLHHLLQGSPLLFFAYSVSASQVLYVNEAYEHLFPGASRDTATQDLPRLLSYLPAEDQAYALTCLTDLANGEMHDDLLLRLQPQPAAPLRWLNLRAHRAVATDGQVLLCGTVQDVTVEQEYTRNADKFMAKKNTTLEILSHDLAGPFNLMQQMAALFQEKTQSLQDPQLEKMVGVMQETCRESVNLIREFVDSEFAESASVQLKRTRVDLTASLRQVMDTYQRSEHLVAKHFNFSSTPDAVYVELDNNKFLQVINNLMSNAIKFTREGGHISLAVAQHPQHVLVTVADDGVGIPEQFQPVLFDRFTRARRPGLRGEKTTGLGMSIIQTLVQLHGGTIWFESREGVGTTFYIKLPT</sequence>
<dbReference type="AlphaFoldDB" id="A0A1G1SW04"/>
<dbReference type="SMART" id="SM00387">
    <property type="entry name" value="HATPase_c"/>
    <property type="match status" value="1"/>
</dbReference>
<evidence type="ECO:0000256" key="6">
    <source>
        <dbReference type="ARBA" id="ARBA00023012"/>
    </source>
</evidence>
<reference evidence="8 9" key="1">
    <citation type="submission" date="2016-08" db="EMBL/GenBank/DDBJ databases">
        <title>Hymenobacter coccineus sp. nov., Hymenobacter lapidarius sp. nov. and Hymenobacter glacialis sp. nov., isolated from Antarctic soil.</title>
        <authorList>
            <person name="Sedlacek I."/>
            <person name="Kralova S."/>
            <person name="Kyrova K."/>
            <person name="Maslanova I."/>
            <person name="Stankova E."/>
            <person name="Vrbovska V."/>
            <person name="Nemec M."/>
            <person name="Bartak M."/>
            <person name="Svec P."/>
            <person name="Busse H.-J."/>
            <person name="Pantucek R."/>
        </authorList>
    </citation>
    <scope>NUCLEOTIDE SEQUENCE [LARGE SCALE GENOMIC DNA]</scope>
    <source>
        <strain evidence="8 9">CCM 8648</strain>
    </source>
</reference>
<dbReference type="EC" id="2.7.13.3" evidence="2"/>
<keyword evidence="4" id="KW-0808">Transferase</keyword>
<organism evidence="8 9">
    <name type="scientific">Hymenobacter glacialis</name>
    <dbReference type="NCBI Taxonomy" id="1908236"/>
    <lineage>
        <taxon>Bacteria</taxon>
        <taxon>Pseudomonadati</taxon>
        <taxon>Bacteroidota</taxon>
        <taxon>Cytophagia</taxon>
        <taxon>Cytophagales</taxon>
        <taxon>Hymenobacteraceae</taxon>
        <taxon>Hymenobacter</taxon>
    </lineage>
</organism>
<comment type="catalytic activity">
    <reaction evidence="1">
        <text>ATP + protein L-histidine = ADP + protein N-phospho-L-histidine.</text>
        <dbReference type="EC" id="2.7.13.3"/>
    </reaction>
</comment>
<dbReference type="PRINTS" id="PR00344">
    <property type="entry name" value="BCTRLSENSOR"/>
</dbReference>
<dbReference type="InterPro" id="IPR004358">
    <property type="entry name" value="Sig_transdc_His_kin-like_C"/>
</dbReference>
<dbReference type="InterPro" id="IPR005467">
    <property type="entry name" value="His_kinase_dom"/>
</dbReference>
<dbReference type="Pfam" id="PF02518">
    <property type="entry name" value="HATPase_c"/>
    <property type="match status" value="1"/>
</dbReference>
<gene>
    <name evidence="8" type="ORF">BEN48_17510</name>
</gene>
<dbReference type="OrthoDB" id="9757990at2"/>
<dbReference type="InterPro" id="IPR036890">
    <property type="entry name" value="HATPase_C_sf"/>
</dbReference>
<keyword evidence="9" id="KW-1185">Reference proteome</keyword>
<comment type="caution">
    <text evidence="8">The sequence shown here is derived from an EMBL/GenBank/DDBJ whole genome shotgun (WGS) entry which is preliminary data.</text>
</comment>
<protein>
    <recommendedName>
        <fullName evidence="2">histidine kinase</fullName>
        <ecNumber evidence="2">2.7.13.3</ecNumber>
    </recommendedName>
</protein>
<keyword evidence="3" id="KW-0597">Phosphoprotein</keyword>
<dbReference type="RefSeq" id="WP_070735657.1">
    <property type="nucleotide sequence ID" value="NZ_MDZC01000093.1"/>
</dbReference>
<dbReference type="CDD" id="cd00075">
    <property type="entry name" value="HATPase"/>
    <property type="match status" value="1"/>
</dbReference>
<evidence type="ECO:0000256" key="5">
    <source>
        <dbReference type="ARBA" id="ARBA00022777"/>
    </source>
</evidence>
<evidence type="ECO:0000259" key="7">
    <source>
        <dbReference type="PROSITE" id="PS50109"/>
    </source>
</evidence>
<evidence type="ECO:0000256" key="4">
    <source>
        <dbReference type="ARBA" id="ARBA00022679"/>
    </source>
</evidence>
<dbReference type="Gene3D" id="1.10.287.130">
    <property type="match status" value="1"/>
</dbReference>
<evidence type="ECO:0000256" key="1">
    <source>
        <dbReference type="ARBA" id="ARBA00000085"/>
    </source>
</evidence>
<dbReference type="FunFam" id="3.30.565.10:FF:000006">
    <property type="entry name" value="Sensor histidine kinase WalK"/>
    <property type="match status" value="1"/>
</dbReference>
<dbReference type="EMBL" id="MDZC01000093">
    <property type="protein sequence ID" value="OGX82805.1"/>
    <property type="molecule type" value="Genomic_DNA"/>
</dbReference>
<dbReference type="GO" id="GO:0000155">
    <property type="term" value="F:phosphorelay sensor kinase activity"/>
    <property type="evidence" value="ECO:0007669"/>
    <property type="project" value="InterPro"/>
</dbReference>
<dbReference type="InterPro" id="IPR003594">
    <property type="entry name" value="HATPase_dom"/>
</dbReference>
<evidence type="ECO:0000313" key="8">
    <source>
        <dbReference type="EMBL" id="OGX82805.1"/>
    </source>
</evidence>
<accession>A0A1G1SW04</accession>
<proteinExistence type="predicted"/>
<dbReference type="PROSITE" id="PS50109">
    <property type="entry name" value="HIS_KIN"/>
    <property type="match status" value="1"/>
</dbReference>
<evidence type="ECO:0000256" key="3">
    <source>
        <dbReference type="ARBA" id="ARBA00022553"/>
    </source>
</evidence>
<evidence type="ECO:0000313" key="9">
    <source>
        <dbReference type="Proteomes" id="UP000177791"/>
    </source>
</evidence>
<dbReference type="SUPFAM" id="SSF55874">
    <property type="entry name" value="ATPase domain of HSP90 chaperone/DNA topoisomerase II/histidine kinase"/>
    <property type="match status" value="1"/>
</dbReference>
<keyword evidence="6" id="KW-0902">Two-component regulatory system</keyword>
<dbReference type="InterPro" id="IPR036097">
    <property type="entry name" value="HisK_dim/P_sf"/>
</dbReference>
<dbReference type="Gene3D" id="3.30.565.10">
    <property type="entry name" value="Histidine kinase-like ATPase, C-terminal domain"/>
    <property type="match status" value="1"/>
</dbReference>
<evidence type="ECO:0000256" key="2">
    <source>
        <dbReference type="ARBA" id="ARBA00012438"/>
    </source>
</evidence>
<dbReference type="Proteomes" id="UP000177791">
    <property type="component" value="Unassembled WGS sequence"/>
</dbReference>
<keyword evidence="5" id="KW-0418">Kinase</keyword>